<evidence type="ECO:0000256" key="1">
    <source>
        <dbReference type="SAM" id="SignalP"/>
    </source>
</evidence>
<organism evidence="2 3">
    <name type="scientific">Deminuibacter soli</name>
    <dbReference type="NCBI Taxonomy" id="2291815"/>
    <lineage>
        <taxon>Bacteria</taxon>
        <taxon>Pseudomonadati</taxon>
        <taxon>Bacteroidota</taxon>
        <taxon>Chitinophagia</taxon>
        <taxon>Chitinophagales</taxon>
        <taxon>Chitinophagaceae</taxon>
        <taxon>Deminuibacter</taxon>
    </lineage>
</organism>
<name>A0A3E1NNZ4_9BACT</name>
<dbReference type="EMBL" id="QTJU01000001">
    <property type="protein sequence ID" value="RFM29544.1"/>
    <property type="molecule type" value="Genomic_DNA"/>
</dbReference>
<comment type="caution">
    <text evidence="2">The sequence shown here is derived from an EMBL/GenBank/DDBJ whole genome shotgun (WGS) entry which is preliminary data.</text>
</comment>
<dbReference type="Proteomes" id="UP000261284">
    <property type="component" value="Unassembled WGS sequence"/>
</dbReference>
<gene>
    <name evidence="2" type="ORF">DXN05_00730</name>
</gene>
<evidence type="ECO:0000313" key="3">
    <source>
        <dbReference type="Proteomes" id="UP000261284"/>
    </source>
</evidence>
<evidence type="ECO:0000313" key="2">
    <source>
        <dbReference type="EMBL" id="RFM29544.1"/>
    </source>
</evidence>
<keyword evidence="3" id="KW-1185">Reference proteome</keyword>
<dbReference type="RefSeq" id="WP_116845302.1">
    <property type="nucleotide sequence ID" value="NZ_QTJU01000001.1"/>
</dbReference>
<sequence length="523" mass="59458">MKKIVLAAALLLSLPLFTPAQKKVFKEVSDGMSSTTMPIMQGKSLVGYLAFTKLEKINADSFHYKINIMDENLNDIGTVLFSEKKLFLQSVAIEQDVLCLGYLQSNLIESDYSRREYRKKKDTEDENVLTQFVDLSGKIIATNRIKVEIEHTPPMIDAQHRGPVKLKREIELHNISQKGFALFYSDERNASLVTYNTRGEQTWHTSFLPEIYSHMLVCGYAVYFLKWNTDNQTPYEGGYELFGYNTLNNTKLPGMKLNDDQGNALKVLAFDVDPGTGRPYIAGNIINKRYSQFWFTGKGIIKGMYSGVFTIYIDGPSKSDIHEQYTYWNGMEHPLIPGISRKGYFEDAETYARMSSAFRDYDGNTYFAASGMVKSPRWGCIASSIITAPLILPPLIILNTGTEKTKFTDGLLLKLDKEGKLSIVTTFPGYHTGYRPARMFYSEYSYIRKFNTVADADTKTTYLIDYDKKKILIYNVAQNKVVRTIQRKDGDITTTVYPAKEGHIMVSEYNEKEKSTTVSIESL</sequence>
<feature type="signal peptide" evidence="1">
    <location>
        <begin position="1"/>
        <end position="22"/>
    </location>
</feature>
<proteinExistence type="predicted"/>
<dbReference type="OrthoDB" id="617654at2"/>
<dbReference type="Pfam" id="PF20559">
    <property type="entry name" value="DUF6770"/>
    <property type="match status" value="1"/>
</dbReference>
<protein>
    <submittedName>
        <fullName evidence="2">Uncharacterized protein</fullName>
    </submittedName>
</protein>
<keyword evidence="1" id="KW-0732">Signal</keyword>
<feature type="chain" id="PRO_5017688382" evidence="1">
    <location>
        <begin position="23"/>
        <end position="523"/>
    </location>
</feature>
<accession>A0A3E1NNZ4</accession>
<dbReference type="InterPro" id="IPR046661">
    <property type="entry name" value="DUF6770"/>
</dbReference>
<dbReference type="AlphaFoldDB" id="A0A3E1NNZ4"/>
<reference evidence="2 3" key="1">
    <citation type="submission" date="2018-08" db="EMBL/GenBank/DDBJ databases">
        <title>Chitinophagaceae sp. K23C18032701, a novel bacterium isolated from forest soil.</title>
        <authorList>
            <person name="Wang C."/>
        </authorList>
    </citation>
    <scope>NUCLEOTIDE SEQUENCE [LARGE SCALE GENOMIC DNA]</scope>
    <source>
        <strain evidence="2 3">K23C18032701</strain>
    </source>
</reference>